<keyword evidence="7" id="KW-1185">Reference proteome</keyword>
<proteinExistence type="predicted"/>
<organism evidence="6 7">
    <name type="scientific">Spiroplasma syrphidicola EA-1</name>
    <dbReference type="NCBI Taxonomy" id="1276229"/>
    <lineage>
        <taxon>Bacteria</taxon>
        <taxon>Bacillati</taxon>
        <taxon>Mycoplasmatota</taxon>
        <taxon>Mollicutes</taxon>
        <taxon>Entomoplasmatales</taxon>
        <taxon>Spiroplasmataceae</taxon>
        <taxon>Spiroplasma</taxon>
    </lineage>
</organism>
<dbReference type="GO" id="GO:0046872">
    <property type="term" value="F:metal ion binding"/>
    <property type="evidence" value="ECO:0007669"/>
    <property type="project" value="UniProtKB-KW"/>
</dbReference>
<dbReference type="Gene3D" id="3.60.15.10">
    <property type="entry name" value="Ribonuclease Z/Hydroxyacylglutathione hydrolase-like"/>
    <property type="match status" value="1"/>
</dbReference>
<evidence type="ECO:0000256" key="4">
    <source>
        <dbReference type="ARBA" id="ARBA00022833"/>
    </source>
</evidence>
<evidence type="ECO:0000313" key="6">
    <source>
        <dbReference type="EMBL" id="AGM26321.1"/>
    </source>
</evidence>
<evidence type="ECO:0000259" key="5">
    <source>
        <dbReference type="SMART" id="SM00849"/>
    </source>
</evidence>
<dbReference type="Proteomes" id="UP000013963">
    <property type="component" value="Chromosome"/>
</dbReference>
<dbReference type="PATRIC" id="fig|1276229.3.peg.726"/>
<dbReference type="KEGG" id="ssyr:SSYRP_v1c07310"/>
<name>R4UM61_9MOLU</name>
<comment type="cofactor">
    <cofactor evidence="1">
        <name>Zn(2+)</name>
        <dbReference type="ChEBI" id="CHEBI:29105"/>
    </cofactor>
</comment>
<protein>
    <submittedName>
        <fullName evidence="6">Hydrolase</fullName>
    </submittedName>
</protein>
<sequence>MAKMKNFIDQTYDNQNVYLIINDSNEAIMIDASNAAKEAVDYLTERNISLKALFISHGHIDHFDGLDFVLAKYPDIKIYLQRKDEKLLAQKRVDDITGDIIGPVINSPLVNLELLDGNTITNDIGYEVEVFSVPGHTKGTQLFRIKKLNLVTSGFSLLPDYNAPGYTGKLCNDQYFVKELVKMTNLEPQWHVLPGHNKNFTIQAALEAGKISPDH</sequence>
<dbReference type="CDD" id="cd06262">
    <property type="entry name" value="metallo-hydrolase-like_MBL-fold"/>
    <property type="match status" value="1"/>
</dbReference>
<dbReference type="SMART" id="SM00849">
    <property type="entry name" value="Lactamase_B"/>
    <property type="match status" value="1"/>
</dbReference>
<dbReference type="SUPFAM" id="SSF56281">
    <property type="entry name" value="Metallo-hydrolase/oxidoreductase"/>
    <property type="match status" value="1"/>
</dbReference>
<dbReference type="InterPro" id="IPR001279">
    <property type="entry name" value="Metallo-B-lactamas"/>
</dbReference>
<dbReference type="AlphaFoldDB" id="R4UM61"/>
<dbReference type="RefSeq" id="WP_016340964.1">
    <property type="nucleotide sequence ID" value="NC_021284.1"/>
</dbReference>
<evidence type="ECO:0000256" key="1">
    <source>
        <dbReference type="ARBA" id="ARBA00001947"/>
    </source>
</evidence>
<dbReference type="STRING" id="1276229.SSYRP_v1c07310"/>
<keyword evidence="4" id="KW-0862">Zinc</keyword>
<dbReference type="PANTHER" id="PTHR46233">
    <property type="entry name" value="HYDROXYACYLGLUTATHIONE HYDROLASE GLOC"/>
    <property type="match status" value="1"/>
</dbReference>
<dbReference type="HOGENOM" id="CLU_030571_5_2_14"/>
<dbReference type="OrthoDB" id="9802248at2"/>
<feature type="domain" description="Metallo-beta-lactamase" evidence="5">
    <location>
        <begin position="14"/>
        <end position="196"/>
    </location>
</feature>
<evidence type="ECO:0000313" key="7">
    <source>
        <dbReference type="Proteomes" id="UP000013963"/>
    </source>
</evidence>
<keyword evidence="3 6" id="KW-0378">Hydrolase</keyword>
<accession>R4UM61</accession>
<dbReference type="GO" id="GO:0016787">
    <property type="term" value="F:hydrolase activity"/>
    <property type="evidence" value="ECO:0007669"/>
    <property type="project" value="UniProtKB-KW"/>
</dbReference>
<dbReference type="eggNOG" id="COG0491">
    <property type="taxonomic scope" value="Bacteria"/>
</dbReference>
<reference evidence="6 7" key="1">
    <citation type="journal article" date="2013" name="Genome Biol. Evol.">
        <title>Complete genomes of two dipteran-associated spiroplasmas provided insights into the origin, dynamics, and impacts of viral invasion in spiroplasma.</title>
        <authorList>
            <person name="Ku C."/>
            <person name="Lo W.S."/>
            <person name="Chen L.L."/>
            <person name="Kuo C.H."/>
        </authorList>
    </citation>
    <scope>NUCLEOTIDE SEQUENCE [LARGE SCALE GENOMIC DNA]</scope>
    <source>
        <strain evidence="6">EA-1</strain>
    </source>
</reference>
<gene>
    <name evidence="6" type="ORF">SSYRP_v1c07310</name>
</gene>
<dbReference type="Pfam" id="PF00753">
    <property type="entry name" value="Lactamase_B"/>
    <property type="match status" value="1"/>
</dbReference>
<evidence type="ECO:0000256" key="3">
    <source>
        <dbReference type="ARBA" id="ARBA00022801"/>
    </source>
</evidence>
<keyword evidence="2" id="KW-0479">Metal-binding</keyword>
<dbReference type="InterPro" id="IPR051453">
    <property type="entry name" value="MBL_Glyoxalase_II"/>
</dbReference>
<evidence type="ECO:0000256" key="2">
    <source>
        <dbReference type="ARBA" id="ARBA00022723"/>
    </source>
</evidence>
<dbReference type="PANTHER" id="PTHR46233:SF3">
    <property type="entry name" value="HYDROXYACYLGLUTATHIONE HYDROLASE GLOC"/>
    <property type="match status" value="1"/>
</dbReference>
<dbReference type="InterPro" id="IPR036866">
    <property type="entry name" value="RibonucZ/Hydroxyglut_hydro"/>
</dbReference>
<dbReference type="EMBL" id="CP005078">
    <property type="protein sequence ID" value="AGM26321.1"/>
    <property type="molecule type" value="Genomic_DNA"/>
</dbReference>